<dbReference type="PANTHER" id="PTHR43591">
    <property type="entry name" value="METHYLTRANSFERASE"/>
    <property type="match status" value="1"/>
</dbReference>
<name>A0A1Q8RCH5_9PEZI</name>
<dbReference type="EMBL" id="MPGH01000232">
    <property type="protein sequence ID" value="OLN82106.1"/>
    <property type="molecule type" value="Genomic_DNA"/>
</dbReference>
<dbReference type="OrthoDB" id="417697at2759"/>
<evidence type="ECO:0000313" key="2">
    <source>
        <dbReference type="EMBL" id="OLN82106.1"/>
    </source>
</evidence>
<dbReference type="PANTHER" id="PTHR43591:SF110">
    <property type="entry name" value="RHODANESE DOMAIN-CONTAINING PROTEIN"/>
    <property type="match status" value="1"/>
</dbReference>
<protein>
    <recommendedName>
        <fullName evidence="4">Methyltransferase domain-containing protein</fullName>
    </recommendedName>
</protein>
<dbReference type="SUPFAM" id="SSF53335">
    <property type="entry name" value="S-adenosyl-L-methionine-dependent methyltransferases"/>
    <property type="match status" value="1"/>
</dbReference>
<organism evidence="2 3">
    <name type="scientific">Colletotrichum chlorophyti</name>
    <dbReference type="NCBI Taxonomy" id="708187"/>
    <lineage>
        <taxon>Eukaryota</taxon>
        <taxon>Fungi</taxon>
        <taxon>Dikarya</taxon>
        <taxon>Ascomycota</taxon>
        <taxon>Pezizomycotina</taxon>
        <taxon>Sordariomycetes</taxon>
        <taxon>Hypocreomycetidae</taxon>
        <taxon>Glomerellales</taxon>
        <taxon>Glomerellaceae</taxon>
        <taxon>Colletotrichum</taxon>
    </lineage>
</organism>
<keyword evidence="3" id="KW-1185">Reference proteome</keyword>
<dbReference type="Proteomes" id="UP000186583">
    <property type="component" value="Unassembled WGS sequence"/>
</dbReference>
<evidence type="ECO:0000313" key="3">
    <source>
        <dbReference type="Proteomes" id="UP000186583"/>
    </source>
</evidence>
<evidence type="ECO:0008006" key="4">
    <source>
        <dbReference type="Google" id="ProtNLM"/>
    </source>
</evidence>
<dbReference type="Gene3D" id="3.40.50.150">
    <property type="entry name" value="Vaccinia Virus protein VP39"/>
    <property type="match status" value="1"/>
</dbReference>
<gene>
    <name evidence="2" type="ORF">CCHL11_07657</name>
</gene>
<accession>A0A1Q8RCH5</accession>
<dbReference type="STRING" id="708187.A0A1Q8RCH5"/>
<comment type="caution">
    <text evidence="2">The sequence shown here is derived from an EMBL/GenBank/DDBJ whole genome shotgun (WGS) entry which is preliminary data.</text>
</comment>
<dbReference type="CDD" id="cd02440">
    <property type="entry name" value="AdoMet_MTases"/>
    <property type="match status" value="1"/>
</dbReference>
<dbReference type="Pfam" id="PF13489">
    <property type="entry name" value="Methyltransf_23"/>
    <property type="match status" value="1"/>
</dbReference>
<evidence type="ECO:0000256" key="1">
    <source>
        <dbReference type="ARBA" id="ARBA00038158"/>
    </source>
</evidence>
<proteinExistence type="inferred from homology"/>
<comment type="similarity">
    <text evidence="1">Belongs to the methyltransferase superfamily. LaeA methyltransferase family.</text>
</comment>
<dbReference type="AlphaFoldDB" id="A0A1Q8RCH5"/>
<sequence>MAEAATSWTNAIYTLNRGAVDAELERLAFNHFNIWVPLTGDLLPPHILEFLLSKERPRIADVATGSGVWLSSLSEQVPPRSELYGFDLDALKFPPRPPTPPVPPPPLSPPLRPEQPRMEFQVQDVLRPFPDELSGTFDLVHVRLLALGLKVGDWDVVLKNLRALLRPGGWLLWEDTGDLFISAYPPCKAYQEWSRTTLLYDAKVGRDNLMPAALLRKLRKLGFEKCEQRIWSSWAADETLQGHSTTASVRLLRPSLTAVVEGGGVETIRTMDDVSRLEKEMKEAVEKDGIRIGFHYYWNWGQVPL</sequence>
<dbReference type="InterPro" id="IPR029063">
    <property type="entry name" value="SAM-dependent_MTases_sf"/>
</dbReference>
<reference evidence="2 3" key="1">
    <citation type="submission" date="2016-11" db="EMBL/GenBank/DDBJ databases">
        <title>Draft Genome Assembly of Colletotrichum chlorophyti a pathogen of herbaceous plants.</title>
        <authorList>
            <person name="Gan P."/>
            <person name="Narusaka M."/>
            <person name="Tsushima A."/>
            <person name="Narusaka Y."/>
            <person name="Takano Y."/>
            <person name="Shirasu K."/>
        </authorList>
    </citation>
    <scope>NUCLEOTIDE SEQUENCE [LARGE SCALE GENOMIC DNA]</scope>
    <source>
        <strain evidence="2 3">NTL11</strain>
    </source>
</reference>